<dbReference type="PANTHER" id="PTHR31366">
    <property type="entry name" value="UPF0739 PROTEIN C1ORF74"/>
    <property type="match status" value="1"/>
</dbReference>
<keyword evidence="2" id="KW-1185">Reference proteome</keyword>
<comment type="caution">
    <text evidence="1">The sequence shown here is derived from an EMBL/GenBank/DDBJ whole genome shotgun (WGS) entry which is preliminary data.</text>
</comment>
<reference evidence="1" key="1">
    <citation type="submission" date="2022-12" db="EMBL/GenBank/DDBJ databases">
        <authorList>
            <person name="Webb A."/>
        </authorList>
    </citation>
    <scope>NUCLEOTIDE SEQUENCE</scope>
    <source>
        <strain evidence="1">Hp1</strain>
    </source>
</reference>
<accession>A0AAV0UZW1</accession>
<name>A0AAV0UZW1_HYABA</name>
<evidence type="ECO:0000313" key="1">
    <source>
        <dbReference type="EMBL" id="CAI5742520.1"/>
    </source>
</evidence>
<dbReference type="EMBL" id="CANTFL010001471">
    <property type="protein sequence ID" value="CAI5742520.1"/>
    <property type="molecule type" value="Genomic_DNA"/>
</dbReference>
<gene>
    <name evidence="1" type="ORF">HBR001_LOCUS9023</name>
</gene>
<dbReference type="Proteomes" id="UP001162031">
    <property type="component" value="Unassembled WGS sequence"/>
</dbReference>
<protein>
    <submittedName>
        <fullName evidence="1">Uncharacterized protein</fullName>
    </submittedName>
</protein>
<proteinExistence type="predicted"/>
<organism evidence="1 2">
    <name type="scientific">Hyaloperonospora brassicae</name>
    <name type="common">Brassica downy mildew</name>
    <name type="synonym">Peronospora brassicae</name>
    <dbReference type="NCBI Taxonomy" id="162125"/>
    <lineage>
        <taxon>Eukaryota</taxon>
        <taxon>Sar</taxon>
        <taxon>Stramenopiles</taxon>
        <taxon>Oomycota</taxon>
        <taxon>Peronosporomycetes</taxon>
        <taxon>Peronosporales</taxon>
        <taxon>Peronosporaceae</taxon>
        <taxon>Hyaloperonospora</taxon>
    </lineage>
</organism>
<dbReference type="AlphaFoldDB" id="A0AAV0UZW1"/>
<dbReference type="PANTHER" id="PTHR31366:SF2">
    <property type="entry name" value="UPF0739 PROTEIN C1ORF74"/>
    <property type="match status" value="1"/>
</dbReference>
<sequence length="328" mass="36721">MTKVTCSERRRELSTLTQRLSARLATTRRNRRPTRPKQVRVATVRQLLRDVLLVTSGRRPSCLVDCCALTKELAAVVLQFLHDEATASSQRRWIDPRELRAVLLDDNVFFVHVTALVREKMLELATGLDAPVLVDVSAHLTRPELVSVSSAAGRAKATALASWTVSACRALLESTSARCHVLEWQRPSNVTASAVAGRLLCYPFVYDTTPEDSTAVESDGWHAQDTCLGLCPLWLVQTAITSPSDALDIVLQEFSVPQHLLDIAVDNEDDVCVQQTKETDLRLLSPRLNVLRAHWQRQLQRRVAPSGDTTRNDVRVRLDRRTLHRVAL</sequence>
<dbReference type="InterPro" id="IPR027850">
    <property type="entry name" value="DUF4504"/>
</dbReference>
<dbReference type="Pfam" id="PF14953">
    <property type="entry name" value="DUF4504"/>
    <property type="match status" value="1"/>
</dbReference>
<evidence type="ECO:0000313" key="2">
    <source>
        <dbReference type="Proteomes" id="UP001162031"/>
    </source>
</evidence>